<sequence length="331" mass="37570">MAQSDKAFFSTVYCWRGATKSMVKAGFFSFEGNDEKFIYNIDTAVNEIGDDLPRGFKFIGNGAFAIIPETRLKVDMNAFFRGELKAFALRKKDPMLKMNVVVTEKGDRAIRLCNVLTFDENDEGFEFGGITFRMRPRMTFEEKKKMRELAKKEKSSPKKETASRSDNKKVDVKRKSTKMETRKSNRAEKAAKEEKASLNSEPRNPTLNDLVSEEMDTSQESRSPMNDGIQELEELMNSTRIASLKTVPIEENSEGSDSSDSEDENEPKATQLSRVISDLKEPSLLTITPHKLNRLSKTRYTGVVTSLKRRKGYEGLTNYCLLITSGSPIWR</sequence>
<dbReference type="Proteomes" id="UP000076502">
    <property type="component" value="Unassembled WGS sequence"/>
</dbReference>
<feature type="region of interest" description="Disordered" evidence="1">
    <location>
        <begin position="144"/>
        <end position="225"/>
    </location>
</feature>
<dbReference type="EMBL" id="KQ434844">
    <property type="protein sequence ID" value="KZC08167.1"/>
    <property type="molecule type" value="Genomic_DNA"/>
</dbReference>
<evidence type="ECO:0000313" key="2">
    <source>
        <dbReference type="EMBL" id="KZC08167.1"/>
    </source>
</evidence>
<accession>A0A154P8I3</accession>
<reference evidence="2 3" key="1">
    <citation type="submission" date="2015-07" db="EMBL/GenBank/DDBJ databases">
        <title>The genome of Dufourea novaeangliae.</title>
        <authorList>
            <person name="Pan H."/>
            <person name="Kapheim K."/>
        </authorList>
    </citation>
    <scope>NUCLEOTIDE SEQUENCE [LARGE SCALE GENOMIC DNA]</scope>
    <source>
        <strain evidence="2">0120121106</strain>
        <tissue evidence="2">Whole body</tissue>
    </source>
</reference>
<feature type="region of interest" description="Disordered" evidence="1">
    <location>
        <begin position="242"/>
        <end position="274"/>
    </location>
</feature>
<feature type="compositionally biased region" description="Polar residues" evidence="1">
    <location>
        <begin position="197"/>
        <end position="209"/>
    </location>
</feature>
<feature type="compositionally biased region" description="Basic and acidic residues" evidence="1">
    <location>
        <begin position="144"/>
        <end position="196"/>
    </location>
</feature>
<evidence type="ECO:0000256" key="1">
    <source>
        <dbReference type="SAM" id="MobiDB-lite"/>
    </source>
</evidence>
<evidence type="ECO:0000313" key="3">
    <source>
        <dbReference type="Proteomes" id="UP000076502"/>
    </source>
</evidence>
<gene>
    <name evidence="2" type="ORF">WN55_10038</name>
</gene>
<organism evidence="2 3">
    <name type="scientific">Dufourea novaeangliae</name>
    <name type="common">Sweat bee</name>
    <dbReference type="NCBI Taxonomy" id="178035"/>
    <lineage>
        <taxon>Eukaryota</taxon>
        <taxon>Metazoa</taxon>
        <taxon>Ecdysozoa</taxon>
        <taxon>Arthropoda</taxon>
        <taxon>Hexapoda</taxon>
        <taxon>Insecta</taxon>
        <taxon>Pterygota</taxon>
        <taxon>Neoptera</taxon>
        <taxon>Endopterygota</taxon>
        <taxon>Hymenoptera</taxon>
        <taxon>Apocrita</taxon>
        <taxon>Aculeata</taxon>
        <taxon>Apoidea</taxon>
        <taxon>Anthophila</taxon>
        <taxon>Halictidae</taxon>
        <taxon>Rophitinae</taxon>
        <taxon>Dufourea</taxon>
    </lineage>
</organism>
<protein>
    <submittedName>
        <fullName evidence="2">Uncharacterized protein</fullName>
    </submittedName>
</protein>
<dbReference type="AlphaFoldDB" id="A0A154P8I3"/>
<feature type="compositionally biased region" description="Acidic residues" evidence="1">
    <location>
        <begin position="251"/>
        <end position="265"/>
    </location>
</feature>
<name>A0A154P8I3_DUFNO</name>
<proteinExistence type="predicted"/>
<keyword evidence="3" id="KW-1185">Reference proteome</keyword>